<dbReference type="AlphaFoldDB" id="Q9PC74"/>
<accession>Q9PC74</accession>
<sequence>MCHIIQFNNSYNGRILSAHNKVCTLLINTIEPMPLMSSADTEKPG</sequence>
<protein>
    <submittedName>
        <fullName evidence="1">Uncharacterized protein</fullName>
    </submittedName>
</protein>
<dbReference type="PIR" id="B82624">
    <property type="entry name" value="B82624"/>
</dbReference>
<reference evidence="1 2" key="1">
    <citation type="journal article" date="2000" name="Nature">
        <title>The genome sequence of the plant pathogen Xylella fastidiosa.</title>
        <authorList>
            <person name="Simpson A.J."/>
            <person name="Reinach F.C."/>
            <person name="Arruda P."/>
            <person name="Abreu F.A."/>
            <person name="Acencio M."/>
            <person name="Alvarenga R."/>
            <person name="Alves L.M."/>
            <person name="Araya J.E."/>
            <person name="Baia G.S."/>
            <person name="Baptista C.S."/>
            <person name="Barros M.H."/>
            <person name="Bonaccorsi E.D."/>
            <person name="Bordin S."/>
            <person name="Bove J.M."/>
            <person name="Briones M.R."/>
            <person name="Bueno M.R."/>
            <person name="Camargo A.A."/>
            <person name="Camargo L.E."/>
            <person name="Carraro D.M."/>
            <person name="Carrer H."/>
            <person name="Colauto N.B."/>
            <person name="Colombo C."/>
            <person name="Costa F.F."/>
            <person name="Costa M.C."/>
            <person name="Costa-Neto C.M."/>
            <person name="Coutinho L.L."/>
            <person name="Cristofani M."/>
            <person name="Dias-Neto E."/>
            <person name="Docena C."/>
            <person name="El-Dorry H."/>
            <person name="Facincani A.P."/>
            <person name="Ferreira A.J."/>
            <person name="Ferreira V.C."/>
            <person name="Ferro J.A."/>
            <person name="Fraga J.S."/>
            <person name="Franca S.C."/>
            <person name="Franco M.C."/>
            <person name="Frohme M."/>
            <person name="Furlan L.R."/>
            <person name="Garnier M."/>
            <person name="Goldman G.H."/>
            <person name="Goldman M.H."/>
            <person name="Gomes S.L."/>
            <person name="Gruber A."/>
            <person name="Ho P.L."/>
            <person name="Hoheisel J.D."/>
            <person name="Junqueira M.L."/>
            <person name="Kemper E.L."/>
            <person name="Kitajima J.P."/>
            <person name="Krieger J.E."/>
            <person name="Kuramae E.E."/>
            <person name="Laigret F."/>
            <person name="Lambais M.R."/>
            <person name="Leite L.C."/>
            <person name="Lemos E.G."/>
            <person name="Lemos M.V."/>
            <person name="Lopes S.A."/>
            <person name="Lopes C.R."/>
            <person name="Machado J.A."/>
            <person name="Machado M.A."/>
            <person name="Madeira A.M."/>
            <person name="Madeira H.M."/>
            <person name="Marino C.L."/>
            <person name="Marques M.V."/>
            <person name="Martins E.A."/>
            <person name="Martins E.M."/>
            <person name="Matsukuma A.Y."/>
            <person name="Menck C.F."/>
            <person name="Miracca E.C."/>
            <person name="Miyaki C.Y."/>
            <person name="Monteriro-Vitorello C.B."/>
            <person name="Moon D.H."/>
            <person name="Nagai M.A."/>
            <person name="Nascimento A.L."/>
            <person name="Netto L.E."/>
            <person name="Nhani A.Jr."/>
            <person name="Nobrega F.G."/>
            <person name="Nunes L.R."/>
            <person name="Oliveira M.A."/>
            <person name="de Oliveira M.C."/>
            <person name="de Oliveira R.C."/>
            <person name="Palmieri D.A."/>
            <person name="Paris A."/>
            <person name="Peixoto B.R."/>
            <person name="Pereira G.A."/>
            <person name="Pereira H.A.Jr."/>
            <person name="Pesquero J.B."/>
            <person name="Quaggio R.B."/>
            <person name="Roberto P.G."/>
            <person name="Rodrigues V."/>
            <person name="de M Rosa A.J."/>
            <person name="de Rosa V.E.Jr."/>
            <person name="de Sa R.G."/>
            <person name="Santelli R.V."/>
            <person name="Sawasaki H.E."/>
            <person name="da Silva A.C."/>
            <person name="da Silva A.M."/>
            <person name="da Silva F.R."/>
            <person name="da Silva W.A.Jr."/>
            <person name="da Silveira J.F."/>
            <person name="Silvestri M.L."/>
            <person name="Siqueira W.J."/>
            <person name="de Souza A.A."/>
            <person name="de Souza A.P."/>
            <person name="Terenzi M.F."/>
            <person name="Truffi D."/>
            <person name="Tsai S.M."/>
            <person name="Tsuhako M.H."/>
            <person name="Vallada H."/>
            <person name="Van Sluys M.A."/>
            <person name="Verjovski-Almeida S."/>
            <person name="Vettore A.L."/>
            <person name="Zago M.A."/>
            <person name="Zatz M."/>
            <person name="Meidanis J."/>
            <person name="Setubal J.C."/>
        </authorList>
    </citation>
    <scope>NUCLEOTIDE SEQUENCE [LARGE SCALE GENOMIC DNA]</scope>
    <source>
        <strain evidence="1 2">9a5c</strain>
    </source>
</reference>
<dbReference type="KEGG" id="xfa:XF_1907"/>
<evidence type="ECO:0000313" key="1">
    <source>
        <dbReference type="EMBL" id="AAF84713.1"/>
    </source>
</evidence>
<proteinExistence type="predicted"/>
<dbReference type="EMBL" id="AE003849">
    <property type="protein sequence ID" value="AAF84713.1"/>
    <property type="molecule type" value="Genomic_DNA"/>
</dbReference>
<name>Q9PC74_XYLFA</name>
<dbReference type="Proteomes" id="UP000000812">
    <property type="component" value="Chromosome"/>
</dbReference>
<gene>
    <name evidence="1" type="ordered locus">XF_1907</name>
</gene>
<evidence type="ECO:0000313" key="2">
    <source>
        <dbReference type="Proteomes" id="UP000000812"/>
    </source>
</evidence>
<organism evidence="1 2">
    <name type="scientific">Xylella fastidiosa (strain 9a5c)</name>
    <dbReference type="NCBI Taxonomy" id="160492"/>
    <lineage>
        <taxon>Bacteria</taxon>
        <taxon>Pseudomonadati</taxon>
        <taxon>Pseudomonadota</taxon>
        <taxon>Gammaproteobacteria</taxon>
        <taxon>Lysobacterales</taxon>
        <taxon>Lysobacteraceae</taxon>
        <taxon>Xylella</taxon>
    </lineage>
</organism>
<dbReference type="HOGENOM" id="CLU_3207176_0_0_6"/>